<evidence type="ECO:0000259" key="6">
    <source>
        <dbReference type="Pfam" id="PF26616"/>
    </source>
</evidence>
<dbReference type="Pfam" id="PF26616">
    <property type="entry name" value="CorA-like"/>
    <property type="match status" value="1"/>
</dbReference>
<evidence type="ECO:0000313" key="8">
    <source>
        <dbReference type="Proteomes" id="UP001610432"/>
    </source>
</evidence>
<comment type="subcellular location">
    <subcellularLocation>
        <location evidence="1">Membrane</location>
        <topology evidence="1">Multi-pass membrane protein</topology>
    </subcellularLocation>
</comment>
<dbReference type="EMBL" id="JBFXLQ010000001">
    <property type="protein sequence ID" value="KAL2872394.1"/>
    <property type="molecule type" value="Genomic_DNA"/>
</dbReference>
<keyword evidence="4 5" id="KW-0472">Membrane</keyword>
<dbReference type="SUPFAM" id="SSF144083">
    <property type="entry name" value="Magnesium transport protein CorA, transmembrane region"/>
    <property type="match status" value="1"/>
</dbReference>
<reference evidence="7 8" key="1">
    <citation type="submission" date="2024-07" db="EMBL/GenBank/DDBJ databases">
        <title>Section-level genome sequencing and comparative genomics of Aspergillus sections Usti and Cavernicolus.</title>
        <authorList>
            <consortium name="Lawrence Berkeley National Laboratory"/>
            <person name="Nybo J.L."/>
            <person name="Vesth T.C."/>
            <person name="Theobald S."/>
            <person name="Frisvad J.C."/>
            <person name="Larsen T.O."/>
            <person name="Kjaerboelling I."/>
            <person name="Rothschild-Mancinelli K."/>
            <person name="Lyhne E.K."/>
            <person name="Kogle M.E."/>
            <person name="Barry K."/>
            <person name="Clum A."/>
            <person name="Na H."/>
            <person name="Ledsgaard L."/>
            <person name="Lin J."/>
            <person name="Lipzen A."/>
            <person name="Kuo A."/>
            <person name="Riley R."/>
            <person name="Mondo S."/>
            <person name="Labutti K."/>
            <person name="Haridas S."/>
            <person name="Pangalinan J."/>
            <person name="Salamov A.A."/>
            <person name="Simmons B.A."/>
            <person name="Magnuson J.K."/>
            <person name="Chen J."/>
            <person name="Drula E."/>
            <person name="Henrissat B."/>
            <person name="Wiebenga A."/>
            <person name="Lubbers R.J."/>
            <person name="Gomes A.C."/>
            <person name="Macurrencykelacurrency M.R."/>
            <person name="Stajich J."/>
            <person name="Grigoriev I.V."/>
            <person name="Mortensen U.H."/>
            <person name="De Vries R.P."/>
            <person name="Baker S.E."/>
            <person name="Andersen M.R."/>
        </authorList>
    </citation>
    <scope>NUCLEOTIDE SEQUENCE [LARGE SCALE GENOMIC DNA]</scope>
    <source>
        <strain evidence="7 8">CBS 449.75</strain>
    </source>
</reference>
<protein>
    <recommendedName>
        <fullName evidence="6">CorA-like transporter domain-containing protein</fullName>
    </recommendedName>
</protein>
<feature type="domain" description="CorA-like transporter" evidence="6">
    <location>
        <begin position="121"/>
        <end position="216"/>
    </location>
</feature>
<comment type="caution">
    <text evidence="7">The sequence shown here is derived from an EMBL/GenBank/DDBJ whole genome shotgun (WGS) entry which is preliminary data.</text>
</comment>
<proteinExistence type="predicted"/>
<evidence type="ECO:0000256" key="1">
    <source>
        <dbReference type="ARBA" id="ARBA00004141"/>
    </source>
</evidence>
<gene>
    <name evidence="7" type="ORF">BJX67DRAFT_376216</name>
</gene>
<keyword evidence="3 5" id="KW-1133">Transmembrane helix</keyword>
<dbReference type="GeneID" id="98146905"/>
<evidence type="ECO:0000256" key="4">
    <source>
        <dbReference type="ARBA" id="ARBA00023136"/>
    </source>
</evidence>
<dbReference type="Proteomes" id="UP001610432">
    <property type="component" value="Unassembled WGS sequence"/>
</dbReference>
<name>A0ABR4M727_9EURO</name>
<dbReference type="Gene3D" id="1.20.58.340">
    <property type="entry name" value="Magnesium transport protein CorA, transmembrane region"/>
    <property type="match status" value="1"/>
</dbReference>
<feature type="transmembrane region" description="Helical" evidence="5">
    <location>
        <begin position="496"/>
        <end position="518"/>
    </location>
</feature>
<dbReference type="InterPro" id="IPR045863">
    <property type="entry name" value="CorA_TM1_TM2"/>
</dbReference>
<organism evidence="7 8">
    <name type="scientific">Aspergillus lucknowensis</name>
    <dbReference type="NCBI Taxonomy" id="176173"/>
    <lineage>
        <taxon>Eukaryota</taxon>
        <taxon>Fungi</taxon>
        <taxon>Dikarya</taxon>
        <taxon>Ascomycota</taxon>
        <taxon>Pezizomycotina</taxon>
        <taxon>Eurotiomycetes</taxon>
        <taxon>Eurotiomycetidae</taxon>
        <taxon>Eurotiales</taxon>
        <taxon>Aspergillaceae</taxon>
        <taxon>Aspergillus</taxon>
        <taxon>Aspergillus subgen. Nidulantes</taxon>
    </lineage>
</organism>
<accession>A0ABR4M727</accession>
<keyword evidence="2 5" id="KW-0812">Transmembrane</keyword>
<evidence type="ECO:0000256" key="2">
    <source>
        <dbReference type="ARBA" id="ARBA00022692"/>
    </source>
</evidence>
<keyword evidence="8" id="KW-1185">Reference proteome</keyword>
<dbReference type="InterPro" id="IPR058257">
    <property type="entry name" value="CorA-like_dom"/>
</dbReference>
<sequence>MPNMEPSTLVDWLSASRMTASAVLLSLSRRFALANDEALLGVFLHRCGLKTELESLNLVRHFMATTPGLSGESPSQVSRSTAFNPICPPPQLTLKPSGPRPARGRANHVSMKIYSPSSYPVFCKNSEESEISVIDINTPTASPPDSLLFKNDTEFVQHVETNPEPRIRIISICSRNSVKPLCITQSGMQALLDHYDIGDEFLDLVHSFGGKQHISDSGHGDVQYLLPYVEDYTINGVTNYTDRCVCVFNRFSPEKDGQNLWIFLHVKRQSEAQTRIEAAVTQGLDCYTDPCFLHLVILSAYIGHWRACIRGLAEDVEGMVDKLMVSKLTKETDYNLALDWIVRLFHLHEKLLPLGPKLQVTHQILQNLIELNSVLKQHCTDPDKDEQDARDTLGFYLQRTGGYLQSLQVLDDRLRGAIKLLEVALDLGNRNMTGEINKRMLQLTTEGVNDSASVKVITFLTTLYLPASFASTFLGMNVFDFRDPKDSHEFATSKSIWLFFVLWLILSLLTFLSWKIFWSVHRRRRQKSNNNTVKDLELGHRVNTSNGGDFSPTKTIDSYKGFV</sequence>
<evidence type="ECO:0000313" key="7">
    <source>
        <dbReference type="EMBL" id="KAL2872394.1"/>
    </source>
</evidence>
<evidence type="ECO:0000256" key="5">
    <source>
        <dbReference type="SAM" id="Phobius"/>
    </source>
</evidence>
<dbReference type="RefSeq" id="XP_070891373.1">
    <property type="nucleotide sequence ID" value="XM_071031833.1"/>
</dbReference>
<evidence type="ECO:0000256" key="3">
    <source>
        <dbReference type="ARBA" id="ARBA00022989"/>
    </source>
</evidence>